<dbReference type="Pfam" id="PF26079">
    <property type="entry name" value="Baseplate_J_C"/>
    <property type="match status" value="1"/>
</dbReference>
<feature type="domain" description="Baseplate protein J-like barrel" evidence="2">
    <location>
        <begin position="89"/>
        <end position="172"/>
    </location>
</feature>
<evidence type="ECO:0000313" key="5">
    <source>
        <dbReference type="EMBL" id="MBU8545798.1"/>
    </source>
</evidence>
<dbReference type="InterPro" id="IPR052399">
    <property type="entry name" value="Phage_Baseplate_Assmbl_Protein"/>
</dbReference>
<dbReference type="InterPro" id="IPR058531">
    <property type="entry name" value="Baseplate_J_M"/>
</dbReference>
<evidence type="ECO:0000259" key="2">
    <source>
        <dbReference type="Pfam" id="PF04865"/>
    </source>
</evidence>
<evidence type="ECO:0000313" key="6">
    <source>
        <dbReference type="Proteomes" id="UP000689967"/>
    </source>
</evidence>
<dbReference type="InterPro" id="IPR058530">
    <property type="entry name" value="Baseplate_J-like_C"/>
</dbReference>
<comment type="caution">
    <text evidence="5">The sequence shown here is derived from an EMBL/GenBank/DDBJ whole genome shotgun (WGS) entry which is preliminary data.</text>
</comment>
<organism evidence="5 6">
    <name type="scientific">Falsiroseomonas oleicola</name>
    <dbReference type="NCBI Taxonomy" id="2801474"/>
    <lineage>
        <taxon>Bacteria</taxon>
        <taxon>Pseudomonadati</taxon>
        <taxon>Pseudomonadota</taxon>
        <taxon>Alphaproteobacteria</taxon>
        <taxon>Acetobacterales</taxon>
        <taxon>Roseomonadaceae</taxon>
        <taxon>Falsiroseomonas</taxon>
    </lineage>
</organism>
<feature type="domain" description="Baseplate J-like central" evidence="3">
    <location>
        <begin position="193"/>
        <end position="282"/>
    </location>
</feature>
<name>A0ABS6HDQ0_9PROT</name>
<evidence type="ECO:0000256" key="1">
    <source>
        <dbReference type="ARBA" id="ARBA00038087"/>
    </source>
</evidence>
<keyword evidence="6" id="KW-1185">Reference proteome</keyword>
<dbReference type="PANTHER" id="PTHR37829">
    <property type="entry name" value="PHAGE-LIKE ELEMENT PBSX PROTEIN XKDT"/>
    <property type="match status" value="1"/>
</dbReference>
<proteinExistence type="inferred from homology"/>
<accession>A0ABS6HDQ0</accession>
<feature type="domain" description="Baseplate J-like C-terminal" evidence="4">
    <location>
        <begin position="296"/>
        <end position="365"/>
    </location>
</feature>
<dbReference type="EMBL" id="JAERQM010000006">
    <property type="protein sequence ID" value="MBU8545798.1"/>
    <property type="molecule type" value="Genomic_DNA"/>
</dbReference>
<gene>
    <name evidence="5" type="ORF">JJQ90_18895</name>
</gene>
<comment type="similarity">
    <text evidence="1">Belongs to the Mu gp47/PBSX XkdT family.</text>
</comment>
<protein>
    <submittedName>
        <fullName evidence="5">Baseplate J/gp47 family protein</fullName>
    </submittedName>
</protein>
<dbReference type="Pfam" id="PF04865">
    <property type="entry name" value="Baseplate_J"/>
    <property type="match status" value="1"/>
</dbReference>
<dbReference type="InterPro" id="IPR006949">
    <property type="entry name" value="Barrel_Baseplate_J-like"/>
</dbReference>
<reference evidence="5 6" key="1">
    <citation type="submission" date="2021-01" db="EMBL/GenBank/DDBJ databases">
        <title>Roseomonas sp. nov, a bacterium isolated from an oil production mixture in Yumen Oilfield.</title>
        <authorList>
            <person name="Wu D."/>
        </authorList>
    </citation>
    <scope>NUCLEOTIDE SEQUENCE [LARGE SCALE GENOMIC DNA]</scope>
    <source>
        <strain evidence="5 6">ROY-5-3</strain>
    </source>
</reference>
<dbReference type="Proteomes" id="UP000689967">
    <property type="component" value="Unassembled WGS sequence"/>
</dbReference>
<dbReference type="Pfam" id="PF26078">
    <property type="entry name" value="Baseplate_J_M"/>
    <property type="match status" value="1"/>
</dbReference>
<dbReference type="PANTHER" id="PTHR37829:SF3">
    <property type="entry name" value="PROTEIN JAYE-RELATED"/>
    <property type="match status" value="1"/>
</dbReference>
<dbReference type="RefSeq" id="WP_216877826.1">
    <property type="nucleotide sequence ID" value="NZ_JAERQM010000006.1"/>
</dbReference>
<sequence length="367" mass="37198">MAFERPTLTALLRQARADMAAASGSTTILRASPLGILAKVLAGLLQGLYGYLDWIAREANPLTATGARLVAWAALVGIFRKDMETAAGTATFGGTPGAILAEGSRISRTADGIAYRTTALGTVGPGGSVTVPLLAEEPGASGNALAGAAVTLMGAASGILATGALATAAAGGADQEPEEDFRQRMLDRYRNPPKGGAAGDYASWAREVPGITRAWDASLAAGTVTVHIMLDDARADDAGFPQGSDGVAASDPRAVAATGDQLLVADYIRSRQPVTALVYVVAPIAHPVHLTIADLSADSTAIRAAITAALTGMFRREGIPGGTIYPSAIAAAIDGVPGVERFSLPGLVPVTAPTGRLPVLGLITWPA</sequence>
<evidence type="ECO:0000259" key="4">
    <source>
        <dbReference type="Pfam" id="PF26079"/>
    </source>
</evidence>
<evidence type="ECO:0000259" key="3">
    <source>
        <dbReference type="Pfam" id="PF26078"/>
    </source>
</evidence>